<accession>A0A233SAE4</accession>
<organism evidence="1 2">
    <name type="scientific">Streptomyces diastatochromogenes</name>
    <dbReference type="NCBI Taxonomy" id="42236"/>
    <lineage>
        <taxon>Bacteria</taxon>
        <taxon>Bacillati</taxon>
        <taxon>Actinomycetota</taxon>
        <taxon>Actinomycetes</taxon>
        <taxon>Kitasatosporales</taxon>
        <taxon>Streptomycetaceae</taxon>
        <taxon>Streptomyces</taxon>
    </lineage>
</organism>
<dbReference type="InterPro" id="IPR023696">
    <property type="entry name" value="Ureohydrolase_dom_sf"/>
</dbReference>
<evidence type="ECO:0008006" key="3">
    <source>
        <dbReference type="Google" id="ProtNLM"/>
    </source>
</evidence>
<evidence type="ECO:0000313" key="2">
    <source>
        <dbReference type="Proteomes" id="UP000215483"/>
    </source>
</evidence>
<sequence length="91" mass="9554">MRTSSGPLLDWLASTGCSRLAIHFDVDTVDAKEATLGLGKVPDGLTGAEVNRIASDLQCAADVVATTVAEFFPRDALHVQQALRGFPLISG</sequence>
<gene>
    <name evidence="1" type="ORF">BEK98_27225</name>
</gene>
<dbReference type="AlphaFoldDB" id="A0A233SAE4"/>
<dbReference type="Gene3D" id="3.40.800.10">
    <property type="entry name" value="Ureohydrolase domain"/>
    <property type="match status" value="1"/>
</dbReference>
<dbReference type="EMBL" id="MCGQ01000023">
    <property type="protein sequence ID" value="OXY92459.1"/>
    <property type="molecule type" value="Genomic_DNA"/>
</dbReference>
<comment type="caution">
    <text evidence="1">The sequence shown here is derived from an EMBL/GenBank/DDBJ whole genome shotgun (WGS) entry which is preliminary data.</text>
</comment>
<dbReference type="RefSeq" id="WP_094219400.1">
    <property type="nucleotide sequence ID" value="NZ_MCGQ01000023.1"/>
</dbReference>
<protein>
    <recommendedName>
        <fullName evidence="3">Arginase</fullName>
    </recommendedName>
</protein>
<name>A0A233SAE4_STRDA</name>
<keyword evidence="2" id="KW-1185">Reference proteome</keyword>
<reference evidence="1 2" key="1">
    <citation type="submission" date="2016-07" db="EMBL/GenBank/DDBJ databases">
        <title>Draft genome of Streptomyces diastatochromogenes.</title>
        <authorList>
            <person name="Podduturi R."/>
            <person name="Lukassen M.B."/>
            <person name="Clausen N."/>
            <person name="Nielsen J.L."/>
            <person name="Jorgensen N.O."/>
        </authorList>
    </citation>
    <scope>NUCLEOTIDE SEQUENCE [LARGE SCALE GENOMIC DNA]</scope>
    <source>
        <strain evidence="1 2">DSM 40608</strain>
    </source>
</reference>
<evidence type="ECO:0000313" key="1">
    <source>
        <dbReference type="EMBL" id="OXY92459.1"/>
    </source>
</evidence>
<proteinExistence type="predicted"/>
<dbReference type="SUPFAM" id="SSF52768">
    <property type="entry name" value="Arginase/deacetylase"/>
    <property type="match status" value="1"/>
</dbReference>
<dbReference type="Proteomes" id="UP000215483">
    <property type="component" value="Unassembled WGS sequence"/>
</dbReference>